<evidence type="ECO:0000313" key="1">
    <source>
        <dbReference type="EMBL" id="EAY28753.1"/>
    </source>
</evidence>
<sequence>MTKQCCQKLPTYIDNALTFISQGENRWVVEKTITHLSWFF</sequence>
<comment type="caution">
    <text evidence="1">The sequence shown here is derived from an EMBL/GenBank/DDBJ whole genome shotgun (WGS) entry which is preliminary data.</text>
</comment>
<proteinExistence type="predicted"/>
<evidence type="ECO:0000313" key="2">
    <source>
        <dbReference type="Proteomes" id="UP000004095"/>
    </source>
</evidence>
<dbReference type="EMBL" id="AAWS01000014">
    <property type="protein sequence ID" value="EAY28753.1"/>
    <property type="molecule type" value="Genomic_DNA"/>
</dbReference>
<protein>
    <submittedName>
        <fullName evidence="1">Uncharacterized protein</fullName>
    </submittedName>
</protein>
<keyword evidence="2" id="KW-1185">Reference proteome</keyword>
<accession>A1ZLJ9</accession>
<name>A1ZLJ9_MICM2</name>
<dbReference type="Proteomes" id="UP000004095">
    <property type="component" value="Unassembled WGS sequence"/>
</dbReference>
<dbReference type="AlphaFoldDB" id="A1ZLJ9"/>
<gene>
    <name evidence="1" type="ORF">M23134_07851</name>
</gene>
<organism evidence="1 2">
    <name type="scientific">Microscilla marina ATCC 23134</name>
    <dbReference type="NCBI Taxonomy" id="313606"/>
    <lineage>
        <taxon>Bacteria</taxon>
        <taxon>Pseudomonadati</taxon>
        <taxon>Bacteroidota</taxon>
        <taxon>Cytophagia</taxon>
        <taxon>Cytophagales</taxon>
        <taxon>Microscillaceae</taxon>
        <taxon>Microscilla</taxon>
    </lineage>
</organism>
<reference evidence="1 2" key="1">
    <citation type="submission" date="2007-01" db="EMBL/GenBank/DDBJ databases">
        <authorList>
            <person name="Haygood M."/>
            <person name="Podell S."/>
            <person name="Anderson C."/>
            <person name="Hopkinson B."/>
            <person name="Roe K."/>
            <person name="Barbeau K."/>
            <person name="Gaasterland T."/>
            <person name="Ferriera S."/>
            <person name="Johnson J."/>
            <person name="Kravitz S."/>
            <person name="Beeson K."/>
            <person name="Sutton G."/>
            <person name="Rogers Y.-H."/>
            <person name="Friedman R."/>
            <person name="Frazier M."/>
            <person name="Venter J.C."/>
        </authorList>
    </citation>
    <scope>NUCLEOTIDE SEQUENCE [LARGE SCALE GENOMIC DNA]</scope>
    <source>
        <strain evidence="1 2">ATCC 23134</strain>
    </source>
</reference>